<dbReference type="GO" id="GO:0005524">
    <property type="term" value="F:ATP binding"/>
    <property type="evidence" value="ECO:0007669"/>
    <property type="project" value="UniProtKB-UniRule"/>
</dbReference>
<dbReference type="PROSITE" id="PS00722">
    <property type="entry name" value="FTHFS_2"/>
    <property type="match status" value="1"/>
</dbReference>
<dbReference type="Pfam" id="PF01268">
    <property type="entry name" value="FTHFS"/>
    <property type="match status" value="1"/>
</dbReference>
<evidence type="ECO:0000256" key="5">
    <source>
        <dbReference type="ARBA" id="ARBA00022840"/>
    </source>
</evidence>
<evidence type="ECO:0000256" key="6">
    <source>
        <dbReference type="ARBA" id="ARBA00049033"/>
    </source>
</evidence>
<dbReference type="Proteomes" id="UP000322139">
    <property type="component" value="Unassembled WGS sequence"/>
</dbReference>
<keyword evidence="3 8" id="KW-0436">Ligase</keyword>
<name>A0A5D4RHR4_9BACI</name>
<proteinExistence type="inferred from homology"/>
<dbReference type="PROSITE" id="PS00721">
    <property type="entry name" value="FTHFS_1"/>
    <property type="match status" value="1"/>
</dbReference>
<accession>A0A5D4RHR4</accession>
<keyword evidence="4 8" id="KW-0547">Nucleotide-binding</keyword>
<dbReference type="RefSeq" id="WP_148974365.1">
    <property type="nucleotide sequence ID" value="NZ_JBNIKU010000001.1"/>
</dbReference>
<evidence type="ECO:0000313" key="9">
    <source>
        <dbReference type="EMBL" id="TYS49218.1"/>
    </source>
</evidence>
<feature type="binding site" evidence="8">
    <location>
        <begin position="71"/>
        <end position="78"/>
    </location>
    <ligand>
        <name>ATP</name>
        <dbReference type="ChEBI" id="CHEBI:30616"/>
    </ligand>
</feature>
<dbReference type="FunFam" id="3.30.1510.10:FF:000001">
    <property type="entry name" value="Formate--tetrahydrofolate ligase"/>
    <property type="match status" value="1"/>
</dbReference>
<dbReference type="UniPathway" id="UPA00193"/>
<gene>
    <name evidence="8" type="primary">fhs</name>
    <name evidence="9" type="ORF">FZD51_08325</name>
</gene>
<comment type="caution">
    <text evidence="9">The sequence shown here is derived from an EMBL/GenBank/DDBJ whole genome shotgun (WGS) entry which is preliminary data.</text>
</comment>
<dbReference type="EMBL" id="VTER01000004">
    <property type="protein sequence ID" value="TYS49218.1"/>
    <property type="molecule type" value="Genomic_DNA"/>
</dbReference>
<keyword evidence="5 8" id="KW-0067">ATP-binding</keyword>
<dbReference type="Gene3D" id="3.40.50.300">
    <property type="entry name" value="P-loop containing nucleotide triphosphate hydrolases"/>
    <property type="match status" value="1"/>
</dbReference>
<dbReference type="AlphaFoldDB" id="A0A5D4RHR4"/>
<comment type="catalytic activity">
    <reaction evidence="6 8">
        <text>(6S)-5,6,7,8-tetrahydrofolate + formate + ATP = (6R)-10-formyltetrahydrofolate + ADP + phosphate</text>
        <dbReference type="Rhea" id="RHEA:20221"/>
        <dbReference type="ChEBI" id="CHEBI:15740"/>
        <dbReference type="ChEBI" id="CHEBI:30616"/>
        <dbReference type="ChEBI" id="CHEBI:43474"/>
        <dbReference type="ChEBI" id="CHEBI:57453"/>
        <dbReference type="ChEBI" id="CHEBI:195366"/>
        <dbReference type="ChEBI" id="CHEBI:456216"/>
        <dbReference type="EC" id="6.3.4.3"/>
    </reaction>
</comment>
<dbReference type="SUPFAM" id="SSF52540">
    <property type="entry name" value="P-loop containing nucleoside triphosphate hydrolases"/>
    <property type="match status" value="1"/>
</dbReference>
<organism evidence="9 10">
    <name type="scientific">Bacillus infantis</name>
    <dbReference type="NCBI Taxonomy" id="324767"/>
    <lineage>
        <taxon>Bacteria</taxon>
        <taxon>Bacillati</taxon>
        <taxon>Bacillota</taxon>
        <taxon>Bacilli</taxon>
        <taxon>Bacillales</taxon>
        <taxon>Bacillaceae</taxon>
        <taxon>Bacillus</taxon>
    </lineage>
</organism>
<dbReference type="Gene3D" id="3.30.1510.10">
    <property type="entry name" value="Domain 2, N(10)-formyltetrahydrofolate synthetase"/>
    <property type="match status" value="1"/>
</dbReference>
<dbReference type="CDD" id="cd00477">
    <property type="entry name" value="FTHFS"/>
    <property type="match status" value="1"/>
</dbReference>
<evidence type="ECO:0000256" key="2">
    <source>
        <dbReference type="ARBA" id="ARBA00022563"/>
    </source>
</evidence>
<dbReference type="Gene3D" id="3.10.410.10">
    <property type="entry name" value="Formyltetrahydrofolate synthetase, domain 3"/>
    <property type="match status" value="1"/>
</dbReference>
<evidence type="ECO:0000256" key="1">
    <source>
        <dbReference type="ARBA" id="ARBA00004777"/>
    </source>
</evidence>
<dbReference type="InterPro" id="IPR020628">
    <property type="entry name" value="Formate_THF_ligase_CS"/>
</dbReference>
<dbReference type="EC" id="6.3.4.3" evidence="8"/>
<sequence length="562" mass="59521">MNVKPKVKSDIEIAQESELKPIKEIAAGIGLEEDDLELYGKHKAKLSYEAMKKLQTKESGKVILVTAINPTPAGEGKSTVTVGLGDALTRLGKKTVIAMREPSLGPTMGIKGGATGGGYAQVLPMEDINLHFTGDLHAITSANNALSALIDNHLQQGNELGIDQRRIVWKRAVDLNDRALRKVIVGLGGPMQGVPREDGFDITVASEIMAVLCLASDLADLKLRLSRMVIAYNDQKEPVTAGDLGAEGALALLLKDAIKPNLVQTIEHTPALVHGGPFANIAHGCNSAAATTAASKLADYVVTEAGFGADLGAEKFLHIKTRNADIQPEAVVIVATIRALKMHGGVKKTDLAEENAAALAEGFANLKKHAETIKSFGLPFTVAINKFVTDTDLEVSTLLGLCEKEGFPAALTEVWEKGGEGGLALAETVLKLIDKKESSFAPLYSLSDPLEEKIRTIVQKVYGGADVEFAGKAKKQLADFETFGWGSLPVCMAKTQYSLSDDPAKLGRPEGFTVTVRELKPSIGAGFIVALTGDVMTMPGLPKAPAALKMDVDENGNAVGLF</sequence>
<comment type="pathway">
    <text evidence="1 8">One-carbon metabolism; tetrahydrofolate interconversion.</text>
</comment>
<comment type="similarity">
    <text evidence="7 8">Belongs to the formate--tetrahydrofolate ligase family.</text>
</comment>
<protein>
    <recommendedName>
        <fullName evidence="8">Formate--tetrahydrofolate ligase</fullName>
        <ecNumber evidence="8">6.3.4.3</ecNumber>
    </recommendedName>
    <alternativeName>
        <fullName evidence="8">Formyltetrahydrofolate synthetase</fullName>
        <shortName evidence="8">FHS</shortName>
        <shortName evidence="8">FTHFS</shortName>
    </alternativeName>
</protein>
<evidence type="ECO:0000256" key="4">
    <source>
        <dbReference type="ARBA" id="ARBA00022741"/>
    </source>
</evidence>
<evidence type="ECO:0000256" key="8">
    <source>
        <dbReference type="HAMAP-Rule" id="MF_01543"/>
    </source>
</evidence>
<evidence type="ECO:0000256" key="3">
    <source>
        <dbReference type="ARBA" id="ARBA00022598"/>
    </source>
</evidence>
<dbReference type="GO" id="GO:0004329">
    <property type="term" value="F:formate-tetrahydrofolate ligase activity"/>
    <property type="evidence" value="ECO:0007669"/>
    <property type="project" value="UniProtKB-UniRule"/>
</dbReference>
<reference evidence="9 10" key="1">
    <citation type="submission" date="2019-08" db="EMBL/GenBank/DDBJ databases">
        <title>Bacillus genomes from the desert of Cuatro Cienegas, Coahuila.</title>
        <authorList>
            <person name="Olmedo-Alvarez G."/>
        </authorList>
    </citation>
    <scope>NUCLEOTIDE SEQUENCE [LARGE SCALE GENOMIC DNA]</scope>
    <source>
        <strain evidence="9 10">CH446_14T</strain>
    </source>
</reference>
<keyword evidence="2 8" id="KW-0554">One-carbon metabolism</keyword>
<dbReference type="HAMAP" id="MF_01543">
    <property type="entry name" value="FTHFS"/>
    <property type="match status" value="1"/>
</dbReference>
<dbReference type="InterPro" id="IPR027417">
    <property type="entry name" value="P-loop_NTPase"/>
</dbReference>
<evidence type="ECO:0000313" key="10">
    <source>
        <dbReference type="Proteomes" id="UP000322139"/>
    </source>
</evidence>
<dbReference type="FunFam" id="3.10.410.10:FF:000001">
    <property type="entry name" value="Putative formate--tetrahydrofolate ligase"/>
    <property type="match status" value="1"/>
</dbReference>
<evidence type="ECO:0000256" key="7">
    <source>
        <dbReference type="ARBA" id="ARBA00061363"/>
    </source>
</evidence>
<dbReference type="GO" id="GO:0035999">
    <property type="term" value="P:tetrahydrofolate interconversion"/>
    <property type="evidence" value="ECO:0007669"/>
    <property type="project" value="UniProtKB-UniRule"/>
</dbReference>
<dbReference type="InterPro" id="IPR000559">
    <property type="entry name" value="Formate_THF_ligase"/>
</dbReference>
<dbReference type="NCBIfam" id="NF010030">
    <property type="entry name" value="PRK13505.1"/>
    <property type="match status" value="1"/>
</dbReference>